<name>A0A0G4LZJ1_VERLO</name>
<evidence type="ECO:0000256" key="2">
    <source>
        <dbReference type="ARBA" id="ARBA00023002"/>
    </source>
</evidence>
<evidence type="ECO:0000313" key="5">
    <source>
        <dbReference type="Proteomes" id="UP000044602"/>
    </source>
</evidence>
<dbReference type="SUPFAM" id="SSF51735">
    <property type="entry name" value="NAD(P)-binding Rossmann-fold domains"/>
    <property type="match status" value="1"/>
</dbReference>
<dbReference type="STRING" id="100787.A0A0G4LZJ1"/>
<dbReference type="EMBL" id="CVQH01020396">
    <property type="protein sequence ID" value="CRK27414.1"/>
    <property type="molecule type" value="Genomic_DNA"/>
</dbReference>
<sequence length="386" mass="41375">MIFVVENTSQLSPLEVKRTASHLRRHTTMKEAIVTKEITVQIKDVERPKPGPGEVLTKVIVAGTNPKDWKLPVWLEACANTNTGDDVAGTVEELGDNVIGFTKGDRVAAFHVMNTPHGAFAEYAIAPANTVFALPASVSYEEAATLPLAAYTSAVALFDRLEFPSPWDAEARRSGEDKKKRPVIIYGASTAIGAFAIKLAQKANIHPVIAVGSKNSEFVVPFLDSAKGDRIVDYTAYKTPDELVAALKDAAKEAGVEDGRVFDAYDCVSENGTYVTLSKVLAGPPDASGRKPRITTVLPVDESTADPSVQFTRTMVDHVHKQPLFGAVWSAAFASGLSEGWFTPHPYEVVKGGLAGLEGALKGLKDGSVRAKKMVIRIGETEGVTQ</sequence>
<dbReference type="InterPro" id="IPR036291">
    <property type="entry name" value="NAD(P)-bd_dom_sf"/>
</dbReference>
<reference evidence="4 5" key="1">
    <citation type="submission" date="2015-05" db="EMBL/GenBank/DDBJ databases">
        <authorList>
            <person name="Wang D.B."/>
            <person name="Wang M."/>
        </authorList>
    </citation>
    <scope>NUCLEOTIDE SEQUENCE [LARGE SCALE GENOMIC DNA]</scope>
    <source>
        <strain evidence="4">VL1</strain>
    </source>
</reference>
<comment type="similarity">
    <text evidence="1">Belongs to the zinc-containing alcohol dehydrogenase family.</text>
</comment>
<dbReference type="PANTHER" id="PTHR45348:SF5">
    <property type="entry name" value="OXIDOREDUCTASE, PUTATIVE (AFU_ORTHOLOGUE AFUA_8G01420)-RELATED"/>
    <property type="match status" value="1"/>
</dbReference>
<dbReference type="InterPro" id="IPR011032">
    <property type="entry name" value="GroES-like_sf"/>
</dbReference>
<gene>
    <name evidence="4" type="ORF">BN1708_014799</name>
</gene>
<organism evidence="4 5">
    <name type="scientific">Verticillium longisporum</name>
    <name type="common">Verticillium dahliae var. longisporum</name>
    <dbReference type="NCBI Taxonomy" id="100787"/>
    <lineage>
        <taxon>Eukaryota</taxon>
        <taxon>Fungi</taxon>
        <taxon>Dikarya</taxon>
        <taxon>Ascomycota</taxon>
        <taxon>Pezizomycotina</taxon>
        <taxon>Sordariomycetes</taxon>
        <taxon>Hypocreomycetidae</taxon>
        <taxon>Glomerellales</taxon>
        <taxon>Plectosphaerellaceae</taxon>
        <taxon>Verticillium</taxon>
    </lineage>
</organism>
<protein>
    <recommendedName>
        <fullName evidence="3">Enoyl reductase (ER) domain-containing protein</fullName>
    </recommendedName>
</protein>
<keyword evidence="5" id="KW-1185">Reference proteome</keyword>
<evidence type="ECO:0000259" key="3">
    <source>
        <dbReference type="SMART" id="SM00829"/>
    </source>
</evidence>
<dbReference type="GO" id="GO:0016651">
    <property type="term" value="F:oxidoreductase activity, acting on NAD(P)H"/>
    <property type="evidence" value="ECO:0007669"/>
    <property type="project" value="InterPro"/>
</dbReference>
<evidence type="ECO:0000256" key="1">
    <source>
        <dbReference type="ARBA" id="ARBA00008072"/>
    </source>
</evidence>
<dbReference type="SMART" id="SM00829">
    <property type="entry name" value="PKS_ER"/>
    <property type="match status" value="1"/>
</dbReference>
<dbReference type="InterPro" id="IPR013154">
    <property type="entry name" value="ADH-like_N"/>
</dbReference>
<proteinExistence type="inferred from homology"/>
<dbReference type="Proteomes" id="UP000044602">
    <property type="component" value="Unassembled WGS sequence"/>
</dbReference>
<feature type="domain" description="Enoyl reductase (ER)" evidence="3">
    <location>
        <begin position="37"/>
        <end position="375"/>
    </location>
</feature>
<dbReference type="Gene3D" id="3.40.50.720">
    <property type="entry name" value="NAD(P)-binding Rossmann-like Domain"/>
    <property type="match status" value="1"/>
</dbReference>
<keyword evidence="2" id="KW-0560">Oxidoreductase</keyword>
<evidence type="ECO:0000313" key="4">
    <source>
        <dbReference type="EMBL" id="CRK27414.1"/>
    </source>
</evidence>
<dbReference type="InterPro" id="IPR020843">
    <property type="entry name" value="ER"/>
</dbReference>
<dbReference type="SUPFAM" id="SSF50129">
    <property type="entry name" value="GroES-like"/>
    <property type="match status" value="1"/>
</dbReference>
<dbReference type="Pfam" id="PF08240">
    <property type="entry name" value="ADH_N"/>
    <property type="match status" value="1"/>
</dbReference>
<dbReference type="PANTHER" id="PTHR45348">
    <property type="entry name" value="HYPOTHETICAL OXIDOREDUCTASE (EUROFUNG)"/>
    <property type="match status" value="1"/>
</dbReference>
<accession>A0A0G4LZJ1</accession>
<dbReference type="Gene3D" id="3.90.180.10">
    <property type="entry name" value="Medium-chain alcohol dehydrogenases, catalytic domain"/>
    <property type="match status" value="1"/>
</dbReference>
<dbReference type="InterPro" id="IPR047122">
    <property type="entry name" value="Trans-enoyl_RdTase-like"/>
</dbReference>
<dbReference type="CDD" id="cd08249">
    <property type="entry name" value="enoyl_reductase_like"/>
    <property type="match status" value="1"/>
</dbReference>
<dbReference type="AlphaFoldDB" id="A0A0G4LZJ1"/>